<dbReference type="GO" id="GO:0140078">
    <property type="term" value="F:class I DNA-(apurinic or apyrimidinic site) endonuclease activity"/>
    <property type="evidence" value="ECO:0007669"/>
    <property type="project" value="UniProtKB-EC"/>
</dbReference>
<dbReference type="InterPro" id="IPR035937">
    <property type="entry name" value="FPG_N"/>
</dbReference>
<dbReference type="Gene3D" id="3.20.190.10">
    <property type="entry name" value="MutM-like, N-terminal"/>
    <property type="match status" value="1"/>
</dbReference>
<dbReference type="AlphaFoldDB" id="A0A520S5F2"/>
<feature type="binding site" evidence="15">
    <location>
        <position position="91"/>
    </location>
    <ligand>
        <name>DNA</name>
        <dbReference type="ChEBI" id="CHEBI:16991"/>
    </ligand>
</feature>
<dbReference type="Pfam" id="PF01149">
    <property type="entry name" value="Fapy_DNA_glyco"/>
    <property type="match status" value="1"/>
</dbReference>
<evidence type="ECO:0000256" key="3">
    <source>
        <dbReference type="ARBA" id="ARBA00011245"/>
    </source>
</evidence>
<feature type="domain" description="Formamidopyrimidine-DNA glycosylase catalytic" evidence="17">
    <location>
        <begin position="2"/>
        <end position="113"/>
    </location>
</feature>
<feature type="binding site" evidence="15">
    <location>
        <position position="110"/>
    </location>
    <ligand>
        <name>DNA</name>
        <dbReference type="ChEBI" id="CHEBI:16991"/>
    </ligand>
</feature>
<dbReference type="SMART" id="SM01232">
    <property type="entry name" value="H2TH"/>
    <property type="match status" value="1"/>
</dbReference>
<evidence type="ECO:0000313" key="19">
    <source>
        <dbReference type="Proteomes" id="UP000316199"/>
    </source>
</evidence>
<dbReference type="NCBIfam" id="TIGR00577">
    <property type="entry name" value="fpg"/>
    <property type="match status" value="1"/>
</dbReference>
<dbReference type="InterPro" id="IPR010663">
    <property type="entry name" value="Znf_FPG/IleRS"/>
</dbReference>
<dbReference type="InterPro" id="IPR015887">
    <property type="entry name" value="DNA_glyclase_Znf_dom_DNA_BS"/>
</dbReference>
<feature type="binding site" evidence="15">
    <location>
        <position position="151"/>
    </location>
    <ligand>
        <name>DNA</name>
        <dbReference type="ChEBI" id="CHEBI:16991"/>
    </ligand>
</feature>
<evidence type="ECO:0000256" key="5">
    <source>
        <dbReference type="ARBA" id="ARBA00022763"/>
    </source>
</evidence>
<dbReference type="SUPFAM" id="SSF57716">
    <property type="entry name" value="Glucocorticoid receptor-like (DNA-binding domain)"/>
    <property type="match status" value="1"/>
</dbReference>
<evidence type="ECO:0000256" key="6">
    <source>
        <dbReference type="ARBA" id="ARBA00022771"/>
    </source>
</evidence>
<comment type="subunit">
    <text evidence="3 15">Monomer.</text>
</comment>
<dbReference type="Pfam" id="PF06831">
    <property type="entry name" value="H2TH"/>
    <property type="match status" value="1"/>
</dbReference>
<name>A0A520S5F2_9GAMM</name>
<dbReference type="Gene3D" id="1.10.8.50">
    <property type="match status" value="1"/>
</dbReference>
<evidence type="ECO:0000256" key="14">
    <source>
        <dbReference type="ARBA" id="ARBA00044632"/>
    </source>
</evidence>
<dbReference type="Pfam" id="PF06827">
    <property type="entry name" value="zf-FPG_IleRS"/>
    <property type="match status" value="1"/>
</dbReference>
<dbReference type="GO" id="GO:0034039">
    <property type="term" value="F:8-oxo-7,8-dihydroguanine DNA N-glycosylase activity"/>
    <property type="evidence" value="ECO:0007669"/>
    <property type="project" value="TreeGrafter"/>
</dbReference>
<dbReference type="NCBIfam" id="NF002211">
    <property type="entry name" value="PRK01103.1"/>
    <property type="match status" value="1"/>
</dbReference>
<comment type="function">
    <text evidence="15">Involved in base excision repair of DNA damaged by oxidation or by mutagenic agents. Acts as DNA glycosylase that recognizes and removes damaged bases. Has a preference for oxidized purines, such as 7,8-dihydro-8-oxoguanine (8-oxoG). Has AP (apurinic/apyrimidinic) lyase activity and introduces nicks in the DNA strand. Cleaves the DNA backbone by beta-delta elimination to generate a single-strand break at the site of the removed base with both 3'- and 5'-phosphates.</text>
</comment>
<feature type="active site" description="Proton donor" evidence="15">
    <location>
        <position position="3"/>
    </location>
</feature>
<accession>A0A520S5F2</accession>
<evidence type="ECO:0000313" key="18">
    <source>
        <dbReference type="EMBL" id="RZO77690.1"/>
    </source>
</evidence>
<evidence type="ECO:0000256" key="11">
    <source>
        <dbReference type="ARBA" id="ARBA00023239"/>
    </source>
</evidence>
<dbReference type="InterPro" id="IPR000214">
    <property type="entry name" value="Znf_DNA_glyclase/AP_lyase"/>
</dbReference>
<dbReference type="FunFam" id="1.10.8.50:FF:000003">
    <property type="entry name" value="Formamidopyrimidine-DNA glycosylase"/>
    <property type="match status" value="1"/>
</dbReference>
<comment type="caution">
    <text evidence="18">The sequence shown here is derived from an EMBL/GenBank/DDBJ whole genome shotgun (WGS) entry which is preliminary data.</text>
</comment>
<gene>
    <name evidence="15 18" type="primary">mutM</name>
    <name evidence="15" type="synonym">fpg</name>
    <name evidence="18" type="ORF">EVA68_00240</name>
</gene>
<keyword evidence="13 15" id="KW-0326">Glycosidase</keyword>
<dbReference type="Proteomes" id="UP000316199">
    <property type="component" value="Unassembled WGS sequence"/>
</dbReference>
<dbReference type="EC" id="4.2.99.18" evidence="15"/>
<dbReference type="SUPFAM" id="SSF46946">
    <property type="entry name" value="S13-like H2TH domain"/>
    <property type="match status" value="1"/>
</dbReference>
<keyword evidence="9 15" id="KW-0238">DNA-binding</keyword>
<evidence type="ECO:0000256" key="13">
    <source>
        <dbReference type="ARBA" id="ARBA00023295"/>
    </source>
</evidence>
<feature type="active site" description="Schiff-base intermediate with DNA" evidence="15">
    <location>
        <position position="2"/>
    </location>
</feature>
<dbReference type="InterPro" id="IPR010979">
    <property type="entry name" value="Ribosomal_uS13-like_H2TH"/>
</dbReference>
<comment type="catalytic activity">
    <reaction evidence="1 15">
        <text>Hydrolysis of DNA containing ring-opened 7-methylguanine residues, releasing 2,6-diamino-4-hydroxy-5-(N-methyl)formamidopyrimidine.</text>
        <dbReference type="EC" id="3.2.2.23"/>
    </reaction>
</comment>
<dbReference type="PROSITE" id="PS51068">
    <property type="entry name" value="FPG_CAT"/>
    <property type="match status" value="1"/>
</dbReference>
<evidence type="ECO:0000256" key="9">
    <source>
        <dbReference type="ARBA" id="ARBA00023125"/>
    </source>
</evidence>
<comment type="similarity">
    <text evidence="2 15">Belongs to the FPG family.</text>
</comment>
<keyword evidence="11 15" id="KW-0456">Lyase</keyword>
<evidence type="ECO:0000256" key="10">
    <source>
        <dbReference type="ARBA" id="ARBA00023204"/>
    </source>
</evidence>
<keyword evidence="5 15" id="KW-0227">DNA damage</keyword>
<evidence type="ECO:0000259" key="16">
    <source>
        <dbReference type="PROSITE" id="PS51066"/>
    </source>
</evidence>
<dbReference type="InterPro" id="IPR020629">
    <property type="entry name" value="FPG_Glyclase"/>
</dbReference>
<evidence type="ECO:0000256" key="2">
    <source>
        <dbReference type="ARBA" id="ARBA00009409"/>
    </source>
</evidence>
<dbReference type="FunFam" id="3.20.190.10:FF:000001">
    <property type="entry name" value="Formamidopyrimidine-DNA glycosylase"/>
    <property type="match status" value="1"/>
</dbReference>
<protein>
    <recommendedName>
        <fullName evidence="15">Formamidopyrimidine-DNA glycosylase</fullName>
        <shortName evidence="15">Fapy-DNA glycosylase</shortName>
        <ecNumber evidence="15">3.2.2.23</ecNumber>
    </recommendedName>
    <alternativeName>
        <fullName evidence="15">DNA-(apurinic or apyrimidinic site) lyase MutM</fullName>
        <shortName evidence="15">AP lyase MutM</shortName>
        <ecNumber evidence="15">4.2.99.18</ecNumber>
    </alternativeName>
</protein>
<sequence length="270" mass="30743">MPELPEVETTRRGIAPYIIGETVSRIVVRETRLRWTVAEDIGKPILGQTVCLVDRRAKYLFLCTPLGRLMLHLGMSGSLRILSRWINPEKHDHIDIEFLNGIVLRYRDPRRFGSIFWLAGEDSHPLVNGLGPEPLSDEFSSNYLYDKSRGRRISVKALIMNSRVVVGVGNIYANEALFRAGIRPDRSAMRVSSMRYARLVEEIKYVLLEAIEAGGTTLKDFVRQNGSPGYFRSRLDVYGRKNLPCVKCGLILKEIRQVGRSTIFCTKCQR</sequence>
<dbReference type="PANTHER" id="PTHR22993:SF9">
    <property type="entry name" value="FORMAMIDOPYRIMIDINE-DNA GLYCOSYLASE"/>
    <property type="match status" value="1"/>
</dbReference>
<keyword evidence="4 15" id="KW-0479">Metal-binding</keyword>
<dbReference type="EMBL" id="SHAG01000001">
    <property type="protein sequence ID" value="RZO77690.1"/>
    <property type="molecule type" value="Genomic_DNA"/>
</dbReference>
<evidence type="ECO:0000256" key="4">
    <source>
        <dbReference type="ARBA" id="ARBA00022723"/>
    </source>
</evidence>
<dbReference type="PROSITE" id="PS51066">
    <property type="entry name" value="ZF_FPG_2"/>
    <property type="match status" value="1"/>
</dbReference>
<evidence type="ECO:0000256" key="1">
    <source>
        <dbReference type="ARBA" id="ARBA00001668"/>
    </source>
</evidence>
<evidence type="ECO:0000259" key="17">
    <source>
        <dbReference type="PROSITE" id="PS51068"/>
    </source>
</evidence>
<feature type="active site" description="Proton donor; for delta-elimination activity" evidence="15">
    <location>
        <position position="260"/>
    </location>
</feature>
<evidence type="ECO:0000256" key="7">
    <source>
        <dbReference type="ARBA" id="ARBA00022801"/>
    </source>
</evidence>
<comment type="cofactor">
    <cofactor evidence="15">
        <name>Zn(2+)</name>
        <dbReference type="ChEBI" id="CHEBI:29105"/>
    </cofactor>
    <text evidence="15">Binds 1 zinc ion per subunit.</text>
</comment>
<dbReference type="CDD" id="cd08966">
    <property type="entry name" value="EcFpg-like_N"/>
    <property type="match status" value="1"/>
</dbReference>
<dbReference type="GO" id="GO:0003684">
    <property type="term" value="F:damaged DNA binding"/>
    <property type="evidence" value="ECO:0007669"/>
    <property type="project" value="InterPro"/>
</dbReference>
<keyword evidence="7 15" id="KW-0378">Hydrolase</keyword>
<keyword evidence="6 15" id="KW-0863">Zinc-finger</keyword>
<keyword evidence="12 15" id="KW-0511">Multifunctional enzyme</keyword>
<keyword evidence="8 15" id="KW-0862">Zinc</keyword>
<proteinExistence type="inferred from homology"/>
<keyword evidence="10 15" id="KW-0234">DNA repair</keyword>
<dbReference type="SMART" id="SM00898">
    <property type="entry name" value="Fapy_DNA_glyco"/>
    <property type="match status" value="1"/>
</dbReference>
<feature type="active site" description="Proton donor; for beta-elimination activity" evidence="15">
    <location>
        <position position="58"/>
    </location>
</feature>
<reference evidence="18 19" key="1">
    <citation type="submission" date="2019-02" db="EMBL/GenBank/DDBJ databases">
        <title>Prokaryotic population dynamics and viral predation in marine succession experiment using metagenomics: the confinement effect.</title>
        <authorList>
            <person name="Haro-Moreno J.M."/>
            <person name="Rodriguez-Valera F."/>
            <person name="Lopez-Perez M."/>
        </authorList>
    </citation>
    <scope>NUCLEOTIDE SEQUENCE [LARGE SCALE GENOMIC DNA]</scope>
    <source>
        <strain evidence="18">MED-G157</strain>
    </source>
</reference>
<evidence type="ECO:0000256" key="15">
    <source>
        <dbReference type="HAMAP-Rule" id="MF_00103"/>
    </source>
</evidence>
<dbReference type="PANTHER" id="PTHR22993">
    <property type="entry name" value="FORMAMIDOPYRIMIDINE-DNA GLYCOSYLASE"/>
    <property type="match status" value="1"/>
</dbReference>
<dbReference type="GO" id="GO:0008270">
    <property type="term" value="F:zinc ion binding"/>
    <property type="evidence" value="ECO:0007669"/>
    <property type="project" value="UniProtKB-UniRule"/>
</dbReference>
<dbReference type="PROSITE" id="PS01242">
    <property type="entry name" value="ZF_FPG_1"/>
    <property type="match status" value="1"/>
</dbReference>
<comment type="catalytic activity">
    <reaction evidence="14 15">
        <text>2'-deoxyribonucleotide-(2'-deoxyribose 5'-phosphate)-2'-deoxyribonucleotide-DNA = a 3'-end 2'-deoxyribonucleotide-(2,3-dehydro-2,3-deoxyribose 5'-phosphate)-DNA + a 5'-end 5'-phospho-2'-deoxyribonucleoside-DNA + H(+)</text>
        <dbReference type="Rhea" id="RHEA:66592"/>
        <dbReference type="Rhea" id="RHEA-COMP:13180"/>
        <dbReference type="Rhea" id="RHEA-COMP:16897"/>
        <dbReference type="Rhea" id="RHEA-COMP:17067"/>
        <dbReference type="ChEBI" id="CHEBI:15378"/>
        <dbReference type="ChEBI" id="CHEBI:136412"/>
        <dbReference type="ChEBI" id="CHEBI:157695"/>
        <dbReference type="ChEBI" id="CHEBI:167181"/>
        <dbReference type="EC" id="4.2.99.18"/>
    </reaction>
</comment>
<organism evidence="18 19">
    <name type="scientific">OM182 bacterium</name>
    <dbReference type="NCBI Taxonomy" id="2510334"/>
    <lineage>
        <taxon>Bacteria</taxon>
        <taxon>Pseudomonadati</taxon>
        <taxon>Pseudomonadota</taxon>
        <taxon>Gammaproteobacteria</taxon>
        <taxon>OMG group</taxon>
        <taxon>OM182 clade</taxon>
    </lineage>
</organism>
<dbReference type="GO" id="GO:0006284">
    <property type="term" value="P:base-excision repair"/>
    <property type="evidence" value="ECO:0007669"/>
    <property type="project" value="InterPro"/>
</dbReference>
<dbReference type="EC" id="3.2.2.23" evidence="15"/>
<dbReference type="HAMAP" id="MF_00103">
    <property type="entry name" value="Fapy_DNA_glycosyl"/>
    <property type="match status" value="1"/>
</dbReference>
<dbReference type="InterPro" id="IPR015886">
    <property type="entry name" value="H2TH_FPG"/>
</dbReference>
<dbReference type="InterPro" id="IPR012319">
    <property type="entry name" value="FPG_cat"/>
</dbReference>
<evidence type="ECO:0000256" key="12">
    <source>
        <dbReference type="ARBA" id="ARBA00023268"/>
    </source>
</evidence>
<feature type="domain" description="FPG-type" evidence="16">
    <location>
        <begin position="236"/>
        <end position="270"/>
    </location>
</feature>
<evidence type="ECO:0000256" key="8">
    <source>
        <dbReference type="ARBA" id="ARBA00022833"/>
    </source>
</evidence>
<dbReference type="SUPFAM" id="SSF81624">
    <property type="entry name" value="N-terminal domain of MutM-like DNA repair proteins"/>
    <property type="match status" value="1"/>
</dbReference>